<dbReference type="Pfam" id="PF00042">
    <property type="entry name" value="Globin"/>
    <property type="match status" value="1"/>
</dbReference>
<keyword evidence="1 6" id="KW-0813">Transport</keyword>
<proteinExistence type="inferred from homology"/>
<keyword evidence="5" id="KW-0408">Iron</keyword>
<feature type="compositionally biased region" description="Polar residues" evidence="7">
    <location>
        <begin position="1"/>
        <end position="18"/>
    </location>
</feature>
<dbReference type="PANTHER" id="PTHR46458">
    <property type="entry name" value="BLR2807 PROTEIN"/>
    <property type="match status" value="1"/>
</dbReference>
<dbReference type="SUPFAM" id="SSF46458">
    <property type="entry name" value="Globin-like"/>
    <property type="match status" value="1"/>
</dbReference>
<name>A0ABN8NIK4_9CNID</name>
<evidence type="ECO:0000256" key="4">
    <source>
        <dbReference type="ARBA" id="ARBA00022723"/>
    </source>
</evidence>
<organism evidence="9 10">
    <name type="scientific">Porites lobata</name>
    <dbReference type="NCBI Taxonomy" id="104759"/>
    <lineage>
        <taxon>Eukaryota</taxon>
        <taxon>Metazoa</taxon>
        <taxon>Cnidaria</taxon>
        <taxon>Anthozoa</taxon>
        <taxon>Hexacorallia</taxon>
        <taxon>Scleractinia</taxon>
        <taxon>Fungiina</taxon>
        <taxon>Poritidae</taxon>
        <taxon>Porites</taxon>
    </lineage>
</organism>
<feature type="domain" description="Globin" evidence="8">
    <location>
        <begin position="25"/>
        <end position="166"/>
    </location>
</feature>
<dbReference type="EMBL" id="CALNXK010000023">
    <property type="protein sequence ID" value="CAH3110888.1"/>
    <property type="molecule type" value="Genomic_DNA"/>
</dbReference>
<keyword evidence="4" id="KW-0479">Metal-binding</keyword>
<dbReference type="Gene3D" id="1.10.490.10">
    <property type="entry name" value="Globins"/>
    <property type="match status" value="1"/>
</dbReference>
<dbReference type="InterPro" id="IPR012292">
    <property type="entry name" value="Globin/Proto"/>
</dbReference>
<dbReference type="InterPro" id="IPR009050">
    <property type="entry name" value="Globin-like_sf"/>
</dbReference>
<evidence type="ECO:0000256" key="1">
    <source>
        <dbReference type="ARBA" id="ARBA00022448"/>
    </source>
</evidence>
<comment type="similarity">
    <text evidence="6">Belongs to the globin family.</text>
</comment>
<dbReference type="InterPro" id="IPR000971">
    <property type="entry name" value="Globin"/>
</dbReference>
<reference evidence="9 10" key="1">
    <citation type="submission" date="2022-05" db="EMBL/GenBank/DDBJ databases">
        <authorList>
            <consortium name="Genoscope - CEA"/>
            <person name="William W."/>
        </authorList>
    </citation>
    <scope>NUCLEOTIDE SEQUENCE [LARGE SCALE GENOMIC DNA]</scope>
</reference>
<feature type="region of interest" description="Disordered" evidence="7">
    <location>
        <begin position="1"/>
        <end position="22"/>
    </location>
</feature>
<keyword evidence="2 6" id="KW-0349">Heme</keyword>
<evidence type="ECO:0000256" key="2">
    <source>
        <dbReference type="ARBA" id="ARBA00022617"/>
    </source>
</evidence>
<comment type="caution">
    <text evidence="9">The sequence shown here is derived from an EMBL/GenBank/DDBJ whole genome shotgun (WGS) entry which is preliminary data.</text>
</comment>
<evidence type="ECO:0000313" key="9">
    <source>
        <dbReference type="EMBL" id="CAH3110888.1"/>
    </source>
</evidence>
<evidence type="ECO:0000256" key="5">
    <source>
        <dbReference type="ARBA" id="ARBA00023004"/>
    </source>
</evidence>
<evidence type="ECO:0000313" key="10">
    <source>
        <dbReference type="Proteomes" id="UP001159405"/>
    </source>
</evidence>
<evidence type="ECO:0000256" key="7">
    <source>
        <dbReference type="SAM" id="MobiDB-lite"/>
    </source>
</evidence>
<evidence type="ECO:0000259" key="8">
    <source>
        <dbReference type="PROSITE" id="PS01033"/>
    </source>
</evidence>
<dbReference type="Proteomes" id="UP001159405">
    <property type="component" value="Unassembled WGS sequence"/>
</dbReference>
<accession>A0ABN8NIK4</accession>
<evidence type="ECO:0000256" key="6">
    <source>
        <dbReference type="RuleBase" id="RU000356"/>
    </source>
</evidence>
<evidence type="ECO:0000256" key="3">
    <source>
        <dbReference type="ARBA" id="ARBA00022621"/>
    </source>
</evidence>
<keyword evidence="10" id="KW-1185">Reference proteome</keyword>
<gene>
    <name evidence="9" type="ORF">PLOB_00019731</name>
</gene>
<dbReference type="InterPro" id="IPR050532">
    <property type="entry name" value="Globin-like_OT"/>
</dbReference>
<keyword evidence="3 6" id="KW-0561">Oxygen transport</keyword>
<dbReference type="PANTHER" id="PTHR46458:SF1">
    <property type="entry name" value="GEO09476P1"/>
    <property type="match status" value="1"/>
</dbReference>
<sequence length="181" mass="20446">MGSLFSSGTNSTDQQQPSKFKFKSDLNDQQIKAIRSSWGKVLPNKEEHGKLLFYKVFEMAPHLKDLFPFGSDLTQPQFTEHALRVMNTIDLAVKNLDNPDVLVPALEELGRVHAMFQLTNREFEYVGQALLSVLEEGLGEAFTPALKAAWTDLYAIITDIMVTAITDYNADKKDNKTNKEY</sequence>
<dbReference type="PROSITE" id="PS01033">
    <property type="entry name" value="GLOBIN"/>
    <property type="match status" value="1"/>
</dbReference>
<dbReference type="PRINTS" id="PR00188">
    <property type="entry name" value="PLANTGLOBIN"/>
</dbReference>
<protein>
    <recommendedName>
        <fullName evidence="8">Globin domain-containing protein</fullName>
    </recommendedName>
</protein>